<comment type="similarity">
    <text evidence="1">Belongs to the zinc-containing alcohol dehydrogenase family.</text>
</comment>
<gene>
    <name evidence="4" type="ORF">OEA41_007490</name>
</gene>
<dbReference type="AlphaFoldDB" id="A0AAD9ZCW0"/>
<dbReference type="InterPro" id="IPR013154">
    <property type="entry name" value="ADH-like_N"/>
</dbReference>
<dbReference type="SUPFAM" id="SSF50129">
    <property type="entry name" value="GroES-like"/>
    <property type="match status" value="1"/>
</dbReference>
<dbReference type="Gene3D" id="3.90.180.10">
    <property type="entry name" value="Medium-chain alcohol dehydrogenases, catalytic domain"/>
    <property type="match status" value="1"/>
</dbReference>
<organism evidence="4 5">
    <name type="scientific">Lepraria neglecta</name>
    <dbReference type="NCBI Taxonomy" id="209136"/>
    <lineage>
        <taxon>Eukaryota</taxon>
        <taxon>Fungi</taxon>
        <taxon>Dikarya</taxon>
        <taxon>Ascomycota</taxon>
        <taxon>Pezizomycotina</taxon>
        <taxon>Lecanoromycetes</taxon>
        <taxon>OSLEUM clade</taxon>
        <taxon>Lecanoromycetidae</taxon>
        <taxon>Lecanorales</taxon>
        <taxon>Lecanorineae</taxon>
        <taxon>Stereocaulaceae</taxon>
        <taxon>Lepraria</taxon>
    </lineage>
</organism>
<evidence type="ECO:0000256" key="1">
    <source>
        <dbReference type="ARBA" id="ARBA00008072"/>
    </source>
</evidence>
<dbReference type="InterPro" id="IPR020843">
    <property type="entry name" value="ER"/>
</dbReference>
<dbReference type="InterPro" id="IPR047122">
    <property type="entry name" value="Trans-enoyl_RdTase-like"/>
</dbReference>
<dbReference type="PANTHER" id="PTHR45348:SF5">
    <property type="entry name" value="OXIDOREDUCTASE, PUTATIVE (AFU_ORTHOLOGUE AFUA_8G01420)-RELATED"/>
    <property type="match status" value="1"/>
</dbReference>
<evidence type="ECO:0000259" key="3">
    <source>
        <dbReference type="SMART" id="SM00829"/>
    </source>
</evidence>
<comment type="caution">
    <text evidence="4">The sequence shown here is derived from an EMBL/GenBank/DDBJ whole genome shotgun (WGS) entry which is preliminary data.</text>
</comment>
<proteinExistence type="inferred from homology"/>
<dbReference type="Pfam" id="PF08240">
    <property type="entry name" value="ADH_N"/>
    <property type="match status" value="1"/>
</dbReference>
<dbReference type="SUPFAM" id="SSF51735">
    <property type="entry name" value="NAD(P)-binding Rossmann-fold domains"/>
    <property type="match status" value="1"/>
</dbReference>
<dbReference type="InterPro" id="IPR036291">
    <property type="entry name" value="NAD(P)-bd_dom_sf"/>
</dbReference>
<feature type="domain" description="Enoyl reductase (ER)" evidence="3">
    <location>
        <begin position="36"/>
        <end position="368"/>
    </location>
</feature>
<protein>
    <recommendedName>
        <fullName evidence="3">Enoyl reductase (ER) domain-containing protein</fullName>
    </recommendedName>
</protein>
<accession>A0AAD9ZCW0</accession>
<keyword evidence="2" id="KW-0560">Oxidoreductase</keyword>
<keyword evidence="5" id="KW-1185">Reference proteome</keyword>
<name>A0AAD9ZCW0_9LECA</name>
<dbReference type="InterPro" id="IPR011032">
    <property type="entry name" value="GroES-like_sf"/>
</dbReference>
<dbReference type="SMART" id="SM00829">
    <property type="entry name" value="PKS_ER"/>
    <property type="match status" value="1"/>
</dbReference>
<dbReference type="Gene3D" id="3.40.50.720">
    <property type="entry name" value="NAD(P)-binding Rossmann-like Domain"/>
    <property type="match status" value="1"/>
</dbReference>
<dbReference type="PANTHER" id="PTHR45348">
    <property type="entry name" value="HYPOTHETICAL OXIDOREDUCTASE (EUROFUNG)"/>
    <property type="match status" value="1"/>
</dbReference>
<evidence type="ECO:0000313" key="5">
    <source>
        <dbReference type="Proteomes" id="UP001276659"/>
    </source>
</evidence>
<evidence type="ECO:0000256" key="2">
    <source>
        <dbReference type="ARBA" id="ARBA00023002"/>
    </source>
</evidence>
<reference evidence="4" key="1">
    <citation type="submission" date="2022-11" db="EMBL/GenBank/DDBJ databases">
        <title>Chromosomal genome sequence assembly and mating type (MAT) locus characterization of the leprose asexual lichenized fungus Lepraria neglecta (Nyl.) Erichsen.</title>
        <authorList>
            <person name="Allen J.L."/>
            <person name="Pfeffer B."/>
        </authorList>
    </citation>
    <scope>NUCLEOTIDE SEQUENCE</scope>
    <source>
        <strain evidence="4">Allen 5258</strain>
    </source>
</reference>
<evidence type="ECO:0000313" key="4">
    <source>
        <dbReference type="EMBL" id="KAK3176167.1"/>
    </source>
</evidence>
<dbReference type="GO" id="GO:0016651">
    <property type="term" value="F:oxidoreductase activity, acting on NAD(P)H"/>
    <property type="evidence" value="ECO:0007669"/>
    <property type="project" value="InterPro"/>
</dbReference>
<dbReference type="CDD" id="cd08249">
    <property type="entry name" value="enoyl_reductase_like"/>
    <property type="match status" value="1"/>
</dbReference>
<sequence length="386" mass="41957">MSFLRTSATRRLSMTAKQLISPTYPAEMKEAIIHKGPKVEIIDSPIPTPEPDQVVTKVVVSGSNPKDWKRPEYTGKSSNQGDDIAGVVHTVGSNVVEFKPGDRVAAFHQMMSPGGSYAEYAVSWAHTTFHIPKKTSFEEAATIPLAAMTAAFGLYQRLGLPPPWRPTVTPIPVVIYGAASAVGSYAIQLAQQSNIHPLICIAGRGIPHVEGLIDKSKGDVVFDYREGHEQLVQNLKAAVQNAGGKVEYAFDAVSEHGSYENICQVLDHKTGKITLVLPGKEYQEIPDSVKKSLTSVGSSQIGTDMDPWQKKTGMQTGNEEFAMAMFRYFGRGLQKGFFKGHPYEVVPGGLGGVQAALQNLKDGKASAVKYVFRIEETEGVSRYNTD</sequence>
<dbReference type="EMBL" id="JASNWA010000004">
    <property type="protein sequence ID" value="KAK3176167.1"/>
    <property type="molecule type" value="Genomic_DNA"/>
</dbReference>
<dbReference type="Proteomes" id="UP001276659">
    <property type="component" value="Unassembled WGS sequence"/>
</dbReference>